<dbReference type="Proteomes" id="UP000237846">
    <property type="component" value="Unassembled WGS sequence"/>
</dbReference>
<sequence length="288" mass="31550">MNVKHGTRWAYGQGCPCGPCHQAQTAYDTTRYHAIKAGTWQGLTDATATRNHVLKLLTLGHSKKGIARAAGLTHVAIIHLASNNPPKNVLPRTAAGILTIPLTVAPPRPTPARTAPSQPKRTRFGGPSIPVDGTRRRIRSLAAAGWSIRHQAERMNASPSTLVDIARGRTTQVRADIADAVASLFRELHMVPLPTSSEAIRVRTNALAQGWLPPFAFEEDCLDLTDAEMDAEMRRRAQQMTVDELRLCQLGYQKGERSPLIVAGYLERRRQLTRRAAERSAGRLQVAA</sequence>
<evidence type="ECO:0000313" key="3">
    <source>
        <dbReference type="Proteomes" id="UP000237846"/>
    </source>
</evidence>
<evidence type="ECO:0000256" key="1">
    <source>
        <dbReference type="SAM" id="MobiDB-lite"/>
    </source>
</evidence>
<dbReference type="CDD" id="cd00093">
    <property type="entry name" value="HTH_XRE"/>
    <property type="match status" value="1"/>
</dbReference>
<dbReference type="EMBL" id="PVZC01000018">
    <property type="protein sequence ID" value="PRX90677.1"/>
    <property type="molecule type" value="Genomic_DNA"/>
</dbReference>
<feature type="region of interest" description="Disordered" evidence="1">
    <location>
        <begin position="105"/>
        <end position="131"/>
    </location>
</feature>
<dbReference type="AlphaFoldDB" id="A0A2T0PP70"/>
<proteinExistence type="predicted"/>
<comment type="caution">
    <text evidence="2">The sequence shown here is derived from an EMBL/GenBank/DDBJ whole genome shotgun (WGS) entry which is preliminary data.</text>
</comment>
<dbReference type="InterPro" id="IPR001387">
    <property type="entry name" value="Cro/C1-type_HTH"/>
</dbReference>
<reference evidence="2 3" key="1">
    <citation type="submission" date="2018-03" db="EMBL/GenBank/DDBJ databases">
        <title>Genomic Encyclopedia of Archaeal and Bacterial Type Strains, Phase II (KMG-II): from individual species to whole genera.</title>
        <authorList>
            <person name="Goeker M."/>
        </authorList>
    </citation>
    <scope>NUCLEOTIDE SEQUENCE [LARGE SCALE GENOMIC DNA]</scope>
    <source>
        <strain evidence="2 3">DSM 45601</strain>
    </source>
</reference>
<dbReference type="RefSeq" id="WP_106253834.1">
    <property type="nucleotide sequence ID" value="NZ_PVZC01000018.1"/>
</dbReference>
<evidence type="ECO:0008006" key="4">
    <source>
        <dbReference type="Google" id="ProtNLM"/>
    </source>
</evidence>
<name>A0A2T0PP70_9ACTN</name>
<protein>
    <recommendedName>
        <fullName evidence="4">Helix-turn-helix protein</fullName>
    </recommendedName>
</protein>
<dbReference type="OrthoDB" id="4551696at2"/>
<accession>A0A2T0PP70</accession>
<keyword evidence="3" id="KW-1185">Reference proteome</keyword>
<gene>
    <name evidence="2" type="ORF">CLV72_11815</name>
</gene>
<organism evidence="2 3">
    <name type="scientific">Allonocardiopsis opalescens</name>
    <dbReference type="NCBI Taxonomy" id="1144618"/>
    <lineage>
        <taxon>Bacteria</taxon>
        <taxon>Bacillati</taxon>
        <taxon>Actinomycetota</taxon>
        <taxon>Actinomycetes</taxon>
        <taxon>Streptosporangiales</taxon>
        <taxon>Allonocardiopsis</taxon>
    </lineage>
</organism>
<evidence type="ECO:0000313" key="2">
    <source>
        <dbReference type="EMBL" id="PRX90677.1"/>
    </source>
</evidence>